<evidence type="ECO:0000313" key="2">
    <source>
        <dbReference type="EMBL" id="KAG5606155.1"/>
    </source>
</evidence>
<organism evidence="2 3">
    <name type="scientific">Solanum commersonii</name>
    <name type="common">Commerson's wild potato</name>
    <name type="synonym">Commerson's nightshade</name>
    <dbReference type="NCBI Taxonomy" id="4109"/>
    <lineage>
        <taxon>Eukaryota</taxon>
        <taxon>Viridiplantae</taxon>
        <taxon>Streptophyta</taxon>
        <taxon>Embryophyta</taxon>
        <taxon>Tracheophyta</taxon>
        <taxon>Spermatophyta</taxon>
        <taxon>Magnoliopsida</taxon>
        <taxon>eudicotyledons</taxon>
        <taxon>Gunneridae</taxon>
        <taxon>Pentapetalae</taxon>
        <taxon>asterids</taxon>
        <taxon>lamiids</taxon>
        <taxon>Solanales</taxon>
        <taxon>Solanaceae</taxon>
        <taxon>Solanoideae</taxon>
        <taxon>Solaneae</taxon>
        <taxon>Solanum</taxon>
    </lineage>
</organism>
<feature type="compositionally biased region" description="Basic and acidic residues" evidence="1">
    <location>
        <begin position="96"/>
        <end position="113"/>
    </location>
</feature>
<evidence type="ECO:0000256" key="1">
    <source>
        <dbReference type="SAM" id="MobiDB-lite"/>
    </source>
</evidence>
<keyword evidence="3" id="KW-1185">Reference proteome</keyword>
<comment type="caution">
    <text evidence="2">The sequence shown here is derived from an EMBL/GenBank/DDBJ whole genome shotgun (WGS) entry which is preliminary data.</text>
</comment>
<reference evidence="2 3" key="1">
    <citation type="submission" date="2020-09" db="EMBL/GenBank/DDBJ databases">
        <title>De no assembly of potato wild relative species, Solanum commersonii.</title>
        <authorList>
            <person name="Cho K."/>
        </authorList>
    </citation>
    <scope>NUCLEOTIDE SEQUENCE [LARGE SCALE GENOMIC DNA]</scope>
    <source>
        <strain evidence="2">LZ3.2</strain>
        <tissue evidence="2">Leaf</tissue>
    </source>
</reference>
<dbReference type="AlphaFoldDB" id="A0A9J5YZR9"/>
<sequence>MGTSTRLQECLFGGGFAATGGLDHAESQTSIEYQHTTTTASRTHQTKHIILDANTPSGKPILWPIPYQSKVTNYKSPNILQQSTIIKRSKSLLSIRHDRDGKFQKKENQEDQKTTLSRRTSPSRSAWNRRTKPTNNRPLIQSVTL</sequence>
<dbReference type="Proteomes" id="UP000824120">
    <property type="component" value="Chromosome 5"/>
</dbReference>
<accession>A0A9J5YZR9</accession>
<feature type="compositionally biased region" description="Polar residues" evidence="1">
    <location>
        <begin position="133"/>
        <end position="145"/>
    </location>
</feature>
<name>A0A9J5YZR9_SOLCO</name>
<feature type="compositionally biased region" description="Low complexity" evidence="1">
    <location>
        <begin position="114"/>
        <end position="125"/>
    </location>
</feature>
<dbReference type="EMBL" id="JACXVP010000005">
    <property type="protein sequence ID" value="KAG5606155.1"/>
    <property type="molecule type" value="Genomic_DNA"/>
</dbReference>
<gene>
    <name evidence="2" type="ORF">H5410_027647</name>
</gene>
<feature type="region of interest" description="Disordered" evidence="1">
    <location>
        <begin position="96"/>
        <end position="145"/>
    </location>
</feature>
<proteinExistence type="predicted"/>
<evidence type="ECO:0000313" key="3">
    <source>
        <dbReference type="Proteomes" id="UP000824120"/>
    </source>
</evidence>
<protein>
    <submittedName>
        <fullName evidence="2">Uncharacterized protein</fullName>
    </submittedName>
</protein>